<organism evidence="1 2">
    <name type="scientific">Shewanella metallivivens</name>
    <dbReference type="NCBI Taxonomy" id="2872342"/>
    <lineage>
        <taxon>Bacteria</taxon>
        <taxon>Pseudomonadati</taxon>
        <taxon>Pseudomonadota</taxon>
        <taxon>Gammaproteobacteria</taxon>
        <taxon>Alteromonadales</taxon>
        <taxon>Shewanellaceae</taxon>
        <taxon>Shewanella</taxon>
    </lineage>
</organism>
<proteinExistence type="predicted"/>
<dbReference type="Pfam" id="PF12977">
    <property type="entry name" value="DUF3861"/>
    <property type="match status" value="1"/>
</dbReference>
<gene>
    <name evidence="1" type="ORF">PQR79_13950</name>
</gene>
<sequence>MSNDNQYRITVEHLDHNQHSIQQLQFEFQDREDLFKLVENLKIGSGLPESEATKLSVGLRLLGPLMMQNRKHPLFIDFMPHFKTFMQNLKNTIKSALNHST</sequence>
<accession>A0ABT5TNK1</accession>
<dbReference type="InterPro" id="IPR038194">
    <property type="entry name" value="DUF3861_sf"/>
</dbReference>
<dbReference type="RefSeq" id="WP_238106275.1">
    <property type="nucleotide sequence ID" value="NZ_JAQQPZ010000013.1"/>
</dbReference>
<reference evidence="1 2" key="1">
    <citation type="submission" date="2023-02" db="EMBL/GenBank/DDBJ databases">
        <title>Genome sequence of Shewanella metallivivens ER-Te-42B-Light, sp. nov., enriched from sulfide tube worms (Riftia pachyptila) isolated from Explorer Ridge in the Pacific Ocean.</title>
        <authorList>
            <person name="Maltman C."/>
            <person name="Kuzyk S.B."/>
            <person name="Kyndt J.A."/>
            <person name="Yurkov V."/>
        </authorList>
    </citation>
    <scope>NUCLEOTIDE SEQUENCE [LARGE SCALE GENOMIC DNA]</scope>
    <source>
        <strain evidence="1 2">ER-Te-42B-Light</strain>
    </source>
</reference>
<dbReference type="Gene3D" id="3.10.20.850">
    <property type="entry name" value="Protein of unknown function DUF3861"/>
    <property type="match status" value="1"/>
</dbReference>
<evidence type="ECO:0000313" key="2">
    <source>
        <dbReference type="Proteomes" id="UP001213691"/>
    </source>
</evidence>
<comment type="caution">
    <text evidence="1">The sequence shown here is derived from an EMBL/GenBank/DDBJ whole genome shotgun (WGS) entry which is preliminary data.</text>
</comment>
<dbReference type="InterPro" id="IPR024476">
    <property type="entry name" value="DUF3861"/>
</dbReference>
<dbReference type="EMBL" id="JAQQPZ010000013">
    <property type="protein sequence ID" value="MDD8060190.1"/>
    <property type="molecule type" value="Genomic_DNA"/>
</dbReference>
<evidence type="ECO:0000313" key="1">
    <source>
        <dbReference type="EMBL" id="MDD8060190.1"/>
    </source>
</evidence>
<name>A0ABT5TNK1_9GAMM</name>
<keyword evidence="2" id="KW-1185">Reference proteome</keyword>
<dbReference type="Proteomes" id="UP001213691">
    <property type="component" value="Unassembled WGS sequence"/>
</dbReference>
<protein>
    <submittedName>
        <fullName evidence="1">DUF3861 domain-containing protein</fullName>
    </submittedName>
</protein>